<proteinExistence type="evidence at transcript level"/>
<reference evidence="5" key="1">
    <citation type="submission" date="2017-07" db="EMBL/GenBank/DDBJ databases">
        <title>Odorant binding proteins of Clostera restitura.</title>
        <authorList>
            <person name="Gu T."/>
        </authorList>
    </citation>
    <scope>NUCLEOTIDE SEQUENCE</scope>
    <source>
        <tissue evidence="5">Antenna</tissue>
    </source>
</reference>
<evidence type="ECO:0000256" key="1">
    <source>
        <dbReference type="ARBA" id="ARBA00008098"/>
    </source>
</evidence>
<organism evidence="5">
    <name type="scientific">Clostera restitura</name>
    <dbReference type="NCBI Taxonomy" id="2008422"/>
    <lineage>
        <taxon>Eukaryota</taxon>
        <taxon>Metazoa</taxon>
        <taxon>Ecdysozoa</taxon>
        <taxon>Arthropoda</taxon>
        <taxon>Hexapoda</taxon>
        <taxon>Insecta</taxon>
        <taxon>Pterygota</taxon>
        <taxon>Neoptera</taxon>
        <taxon>Endopterygota</taxon>
        <taxon>Lepidoptera</taxon>
        <taxon>Glossata</taxon>
        <taxon>Ditrysia</taxon>
        <taxon>Noctuoidea</taxon>
        <taxon>Notodontidae</taxon>
        <taxon>Pygaerinae</taxon>
        <taxon>Clostera</taxon>
    </lineage>
</organism>
<dbReference type="SMR" id="A0A346FW85"/>
<protein>
    <submittedName>
        <fullName evidence="5">Odorant binding protein PBP1</fullName>
    </submittedName>
</protein>
<keyword evidence="4" id="KW-0732">Signal</keyword>
<dbReference type="PRINTS" id="PR00484">
    <property type="entry name" value="PBPGOBP"/>
</dbReference>
<evidence type="ECO:0000256" key="2">
    <source>
        <dbReference type="ARBA" id="ARBA00022448"/>
    </source>
</evidence>
<name>A0A346FW85_9NEOP</name>
<dbReference type="InterPro" id="IPR006072">
    <property type="entry name" value="Odorant/phero-bd_Lep"/>
</dbReference>
<dbReference type="EMBL" id="MF538530">
    <property type="protein sequence ID" value="AXN76739.1"/>
    <property type="molecule type" value="mRNA"/>
</dbReference>
<dbReference type="Gene3D" id="1.10.238.20">
    <property type="entry name" value="Pheromone/general odorant binding protein domain"/>
    <property type="match status" value="1"/>
</dbReference>
<keyword evidence="3" id="KW-1015">Disulfide bond</keyword>
<feature type="disulfide bond" evidence="3">
    <location>
        <begin position="121"/>
        <end position="140"/>
    </location>
</feature>
<evidence type="ECO:0000313" key="5">
    <source>
        <dbReference type="EMBL" id="AXN76739.1"/>
    </source>
</evidence>
<dbReference type="InterPro" id="IPR006170">
    <property type="entry name" value="PBP/GOBP"/>
</dbReference>
<dbReference type="InterPro" id="IPR036728">
    <property type="entry name" value="PBP_GOBP_sf"/>
</dbReference>
<dbReference type="CDD" id="cd23992">
    <property type="entry name" value="PBP_GOBP"/>
    <property type="match status" value="1"/>
</dbReference>
<sequence length="164" mass="18423">MAASTKCRFVIIVCFLQFAAILASQELMLKMSGGFRKVVGQCAQELKIGDHIMEDFKNYWQEDYALLNRDFGCMVVCMASKLDLISEDTKLLHHGNAEEFAKSHGADDATAKQLVAIVKDCEAANAQDDHCMRMLEVSKCFRTKIHALKWAPPMELLMEELMAA</sequence>
<keyword evidence="2" id="KW-0813">Transport</keyword>
<evidence type="ECO:0000256" key="3">
    <source>
        <dbReference type="PIRSR" id="PIRSR015604-1"/>
    </source>
</evidence>
<feature type="signal peptide" evidence="4">
    <location>
        <begin position="1"/>
        <end position="23"/>
    </location>
</feature>
<feature type="disulfide bond" evidence="3">
    <location>
        <begin position="42"/>
        <end position="77"/>
    </location>
</feature>
<dbReference type="SMART" id="SM00708">
    <property type="entry name" value="PhBP"/>
    <property type="match status" value="1"/>
</dbReference>
<feature type="disulfide bond" evidence="3">
    <location>
        <begin position="73"/>
        <end position="131"/>
    </location>
</feature>
<feature type="chain" id="PRO_5016756768" evidence="4">
    <location>
        <begin position="24"/>
        <end position="164"/>
    </location>
</feature>
<dbReference type="Pfam" id="PF01395">
    <property type="entry name" value="PBP_GOBP"/>
    <property type="match status" value="1"/>
</dbReference>
<dbReference type="PIRSF" id="PIRSF015604">
    <property type="entry name" value="Odorant/phero_bd"/>
    <property type="match status" value="1"/>
</dbReference>
<dbReference type="AlphaFoldDB" id="A0A346FW85"/>
<accession>A0A346FW85</accession>
<dbReference type="GO" id="GO:0005549">
    <property type="term" value="F:odorant binding"/>
    <property type="evidence" value="ECO:0007669"/>
    <property type="project" value="InterPro"/>
</dbReference>
<dbReference type="SUPFAM" id="SSF47565">
    <property type="entry name" value="Insect pheromone/odorant-binding proteins"/>
    <property type="match status" value="1"/>
</dbReference>
<evidence type="ECO:0000256" key="4">
    <source>
        <dbReference type="SAM" id="SignalP"/>
    </source>
</evidence>
<comment type="similarity">
    <text evidence="1">Belongs to the PBP/GOBP family.</text>
</comment>